<feature type="non-terminal residue" evidence="8">
    <location>
        <position position="85"/>
    </location>
</feature>
<dbReference type="Pfam" id="PF02417">
    <property type="entry name" value="Chromate_transp"/>
    <property type="match status" value="1"/>
</dbReference>
<evidence type="ECO:0000256" key="7">
    <source>
        <dbReference type="SAM" id="Phobius"/>
    </source>
</evidence>
<keyword evidence="5 7" id="KW-1133">Transmembrane helix</keyword>
<organism evidence="8 9">
    <name type="scientific">Klebsiella pneumoniae</name>
    <dbReference type="NCBI Taxonomy" id="573"/>
    <lineage>
        <taxon>Bacteria</taxon>
        <taxon>Pseudomonadati</taxon>
        <taxon>Pseudomonadota</taxon>
        <taxon>Gammaproteobacteria</taxon>
        <taxon>Enterobacterales</taxon>
        <taxon>Enterobacteriaceae</taxon>
        <taxon>Klebsiella/Raoultella group</taxon>
        <taxon>Klebsiella</taxon>
        <taxon>Klebsiella pneumoniae complex</taxon>
    </lineage>
</organism>
<dbReference type="EMBL" id="JAUUIA010000863">
    <property type="protein sequence ID" value="MDP0971522.1"/>
    <property type="molecule type" value="Genomic_DNA"/>
</dbReference>
<evidence type="ECO:0000256" key="2">
    <source>
        <dbReference type="ARBA" id="ARBA00005262"/>
    </source>
</evidence>
<accession>A0AAW8APW8</accession>
<comment type="caution">
    <text evidence="8">The sequence shown here is derived from an EMBL/GenBank/DDBJ whole genome shotgun (WGS) entry which is preliminary data.</text>
</comment>
<name>A0AAW8APW8_KLEPN</name>
<feature type="non-terminal residue" evidence="8">
    <location>
        <position position="1"/>
    </location>
</feature>
<dbReference type="RefSeq" id="WP_305202586.1">
    <property type="nucleotide sequence ID" value="NZ_JAUUIA010000863.1"/>
</dbReference>
<dbReference type="InterPro" id="IPR003370">
    <property type="entry name" value="Chromate_transpt"/>
</dbReference>
<dbReference type="AlphaFoldDB" id="A0AAW8APW8"/>
<reference evidence="8" key="1">
    <citation type="submission" date="2023-07" db="EMBL/GenBank/DDBJ databases">
        <authorList>
            <person name="Peng Z."/>
        </authorList>
    </citation>
    <scope>NUCLEOTIDE SEQUENCE</scope>
    <source>
        <strain evidence="8">KP219</strain>
    </source>
</reference>
<dbReference type="GO" id="GO:0015109">
    <property type="term" value="F:chromate transmembrane transporter activity"/>
    <property type="evidence" value="ECO:0007669"/>
    <property type="project" value="InterPro"/>
</dbReference>
<evidence type="ECO:0000313" key="9">
    <source>
        <dbReference type="Proteomes" id="UP001244490"/>
    </source>
</evidence>
<evidence type="ECO:0000256" key="5">
    <source>
        <dbReference type="ARBA" id="ARBA00022989"/>
    </source>
</evidence>
<protein>
    <submittedName>
        <fullName evidence="8">Chromate transporter</fullName>
    </submittedName>
</protein>
<proteinExistence type="inferred from homology"/>
<comment type="subcellular location">
    <subcellularLocation>
        <location evidence="1">Cell membrane</location>
        <topology evidence="1">Multi-pass membrane protein</topology>
    </subcellularLocation>
</comment>
<keyword evidence="3" id="KW-1003">Cell membrane</keyword>
<dbReference type="GO" id="GO:0005886">
    <property type="term" value="C:plasma membrane"/>
    <property type="evidence" value="ECO:0007669"/>
    <property type="project" value="UniProtKB-SubCell"/>
</dbReference>
<evidence type="ECO:0000256" key="4">
    <source>
        <dbReference type="ARBA" id="ARBA00022692"/>
    </source>
</evidence>
<dbReference type="Proteomes" id="UP001244490">
    <property type="component" value="Unassembled WGS sequence"/>
</dbReference>
<evidence type="ECO:0000256" key="3">
    <source>
        <dbReference type="ARBA" id="ARBA00022475"/>
    </source>
</evidence>
<gene>
    <name evidence="8" type="ORF">Q6294_31760</name>
</gene>
<evidence type="ECO:0000256" key="6">
    <source>
        <dbReference type="ARBA" id="ARBA00023136"/>
    </source>
</evidence>
<keyword evidence="4 7" id="KW-0812">Transmembrane</keyword>
<comment type="similarity">
    <text evidence="2">Belongs to the chromate ion transporter (CHR) (TC 2.A.51) family.</text>
</comment>
<feature type="transmembrane region" description="Helical" evidence="7">
    <location>
        <begin position="12"/>
        <end position="32"/>
    </location>
</feature>
<feature type="transmembrane region" description="Helical" evidence="7">
    <location>
        <begin position="38"/>
        <end position="61"/>
    </location>
</feature>
<sequence>IFSWRRTSQVLIAGMLLWLVPMAALTLMLGWAHPLTQMSWFFTKAALMTFGGAYAVLPYVYQGAVTHYGWLTAGQMMDGLALGES</sequence>
<evidence type="ECO:0000313" key="8">
    <source>
        <dbReference type="EMBL" id="MDP0971522.1"/>
    </source>
</evidence>
<keyword evidence="6 7" id="KW-0472">Membrane</keyword>
<evidence type="ECO:0000256" key="1">
    <source>
        <dbReference type="ARBA" id="ARBA00004651"/>
    </source>
</evidence>